<keyword evidence="2" id="KW-1185">Reference proteome</keyword>
<accession>A0A0F5I719</accession>
<comment type="caution">
    <text evidence="1">The sequence shown here is derived from an EMBL/GenBank/DDBJ whole genome shotgun (WGS) entry which is preliminary data.</text>
</comment>
<evidence type="ECO:0000313" key="2">
    <source>
        <dbReference type="Proteomes" id="UP000031563"/>
    </source>
</evidence>
<name>A0A0F5I719_BACTR</name>
<organism evidence="1 2">
    <name type="scientific">Bacillus thermotolerans</name>
    <name type="common">Quasibacillus thermotolerans</name>
    <dbReference type="NCBI Taxonomy" id="1221996"/>
    <lineage>
        <taxon>Bacteria</taxon>
        <taxon>Bacillati</taxon>
        <taxon>Bacillota</taxon>
        <taxon>Bacilli</taxon>
        <taxon>Bacillales</taxon>
        <taxon>Bacillaceae</taxon>
        <taxon>Bacillus</taxon>
    </lineage>
</organism>
<reference evidence="1" key="1">
    <citation type="submission" date="2015-02" db="EMBL/GenBank/DDBJ databases">
        <title>Genome Assembly of Bacillaceae bacterium MTCC 8252.</title>
        <authorList>
            <person name="Verma A."/>
            <person name="Khatri I."/>
            <person name="Mual P."/>
            <person name="Subramanian S."/>
            <person name="Krishnamurthi S."/>
        </authorList>
    </citation>
    <scope>NUCLEOTIDE SEQUENCE [LARGE SCALE GENOMIC DNA]</scope>
    <source>
        <strain evidence="1">MTCC 8252</strain>
    </source>
</reference>
<gene>
    <name evidence="1" type="ORF">QY95_00758</name>
</gene>
<dbReference type="Proteomes" id="UP000031563">
    <property type="component" value="Unassembled WGS sequence"/>
</dbReference>
<dbReference type="AlphaFoldDB" id="A0A0F5I719"/>
<sequence length="46" mass="5338">MRPDHHPSRSHPSEKGFAVLIMYERKPASRQKLVLADGLLRLKKQD</sequence>
<proteinExistence type="predicted"/>
<dbReference type="EMBL" id="JWIR02000022">
    <property type="protein sequence ID" value="KKB41439.1"/>
    <property type="molecule type" value="Genomic_DNA"/>
</dbReference>
<protein>
    <submittedName>
        <fullName evidence="1">Uncharacterized protein</fullName>
    </submittedName>
</protein>
<evidence type="ECO:0000313" key="1">
    <source>
        <dbReference type="EMBL" id="KKB41439.1"/>
    </source>
</evidence>